<accession>A0AA35CP32</accession>
<dbReference type="Proteomes" id="UP001163687">
    <property type="component" value="Chromosome"/>
</dbReference>
<organism evidence="2 3">
    <name type="scientific">Caldinitratiruptor microaerophilus</name>
    <dbReference type="NCBI Taxonomy" id="671077"/>
    <lineage>
        <taxon>Bacteria</taxon>
        <taxon>Bacillati</taxon>
        <taxon>Bacillota</taxon>
        <taxon>Clostridia</taxon>
        <taxon>Eubacteriales</taxon>
        <taxon>Symbiobacteriaceae</taxon>
        <taxon>Caldinitratiruptor</taxon>
    </lineage>
</organism>
<sequence length="253" mass="28379">MTRLNPQTLAGKARQRLGVGPDLPLCNLFTLLRQDGLHVIRYPFSFEGSTAAVLCRKGKEFFAAIDSAKALENQYFSAAHEFGHYLAHQDRLYFACGSVEPGSPESNELEWFANAFAAELLLPRTAAEAWLERNALNPSAPSLHEVVRLQQTYCLSYSAALYRLANLGIIRREQRDEWLAESPSALARRWGLPGSLYVPDYATDIPPDYVARWVDAYEAGKVSFKRLRLALERVKVSAESLQLRHPVAVDDVI</sequence>
<evidence type="ECO:0000313" key="2">
    <source>
        <dbReference type="EMBL" id="BDG62184.1"/>
    </source>
</evidence>
<protein>
    <recommendedName>
        <fullName evidence="1">IrrE N-terminal-like domain-containing protein</fullName>
    </recommendedName>
</protein>
<dbReference type="Pfam" id="PF06114">
    <property type="entry name" value="Peptidase_M78"/>
    <property type="match status" value="1"/>
</dbReference>
<dbReference type="InterPro" id="IPR010359">
    <property type="entry name" value="IrrE_HExxH"/>
</dbReference>
<dbReference type="PANTHER" id="PTHR43236">
    <property type="entry name" value="ANTITOXIN HIGA1"/>
    <property type="match status" value="1"/>
</dbReference>
<name>A0AA35CP32_9FIRM</name>
<gene>
    <name evidence="2" type="ORF">caldi_32740</name>
</gene>
<keyword evidence="3" id="KW-1185">Reference proteome</keyword>
<dbReference type="RefSeq" id="WP_264842779.1">
    <property type="nucleotide sequence ID" value="NZ_AP025628.1"/>
</dbReference>
<evidence type="ECO:0000313" key="3">
    <source>
        <dbReference type="Proteomes" id="UP001163687"/>
    </source>
</evidence>
<dbReference type="EMBL" id="AP025628">
    <property type="protein sequence ID" value="BDG62184.1"/>
    <property type="molecule type" value="Genomic_DNA"/>
</dbReference>
<dbReference type="AlphaFoldDB" id="A0AA35CP32"/>
<dbReference type="KEGG" id="cmic:caldi_32740"/>
<reference evidence="2" key="1">
    <citation type="submission" date="2022-03" db="EMBL/GenBank/DDBJ databases">
        <title>Complete genome sequence of Caldinitratiruptor microaerophilus.</title>
        <authorList>
            <person name="Mukaiyama R."/>
            <person name="Nishiyama T."/>
            <person name="Ueda K."/>
        </authorList>
    </citation>
    <scope>NUCLEOTIDE SEQUENCE</scope>
    <source>
        <strain evidence="2">JCM 16183</strain>
    </source>
</reference>
<dbReference type="PANTHER" id="PTHR43236:SF1">
    <property type="entry name" value="BLL7220 PROTEIN"/>
    <property type="match status" value="1"/>
</dbReference>
<feature type="domain" description="IrrE N-terminal-like" evidence="1">
    <location>
        <begin position="65"/>
        <end position="164"/>
    </location>
</feature>
<proteinExistence type="predicted"/>
<evidence type="ECO:0000259" key="1">
    <source>
        <dbReference type="Pfam" id="PF06114"/>
    </source>
</evidence>
<dbReference type="Gene3D" id="1.10.10.2910">
    <property type="match status" value="1"/>
</dbReference>
<dbReference type="InterPro" id="IPR052345">
    <property type="entry name" value="Rad_response_metalloprotease"/>
</dbReference>